<dbReference type="EMBL" id="CM008968">
    <property type="protein sequence ID" value="PNW80726.1"/>
    <property type="molecule type" value="Genomic_DNA"/>
</dbReference>
<dbReference type="InParanoid" id="A0A2K3DJL8"/>
<feature type="compositionally biased region" description="Polar residues" evidence="1">
    <location>
        <begin position="8"/>
        <end position="23"/>
    </location>
</feature>
<sequence>MALHPSSPVHTSPASSEPSGTFVSPSRPAAPPPPCDRRLRRHSPTYRQAHHQCIGNYQYQCSVRWLTVRARWPKPCLQSCAVCVSRGQSSSWSAGQVHPHSHAARTHMAHAPSPTWERRLVIIPRSDDSNQISD</sequence>
<feature type="region of interest" description="Disordered" evidence="1">
    <location>
        <begin position="1"/>
        <end position="42"/>
    </location>
</feature>
<evidence type="ECO:0000313" key="2">
    <source>
        <dbReference type="EMBL" id="PNW80726.1"/>
    </source>
</evidence>
<proteinExistence type="predicted"/>
<evidence type="ECO:0000256" key="1">
    <source>
        <dbReference type="SAM" id="MobiDB-lite"/>
    </source>
</evidence>
<dbReference type="GeneID" id="66054033"/>
<gene>
    <name evidence="2" type="ORF">CHLRE_07g327317v5</name>
</gene>
<dbReference type="Proteomes" id="UP000006906">
    <property type="component" value="Chromosome 7"/>
</dbReference>
<evidence type="ECO:0000313" key="3">
    <source>
        <dbReference type="Proteomes" id="UP000006906"/>
    </source>
</evidence>
<name>A0A2K3DJL8_CHLRE</name>
<dbReference type="KEGG" id="cre:CHLRE_07g327317v5"/>
<accession>A0A2K3DJL8</accession>
<dbReference type="RefSeq" id="XP_042922686.1">
    <property type="nucleotide sequence ID" value="XM_043064118.1"/>
</dbReference>
<keyword evidence="3" id="KW-1185">Reference proteome</keyword>
<reference evidence="2 3" key="1">
    <citation type="journal article" date="2007" name="Science">
        <title>The Chlamydomonas genome reveals the evolution of key animal and plant functions.</title>
        <authorList>
            <person name="Merchant S.S."/>
            <person name="Prochnik S.E."/>
            <person name="Vallon O."/>
            <person name="Harris E.H."/>
            <person name="Karpowicz S.J."/>
            <person name="Witman G.B."/>
            <person name="Terry A."/>
            <person name="Salamov A."/>
            <person name="Fritz-Laylin L.K."/>
            <person name="Marechal-Drouard L."/>
            <person name="Marshall W.F."/>
            <person name="Qu L.H."/>
            <person name="Nelson D.R."/>
            <person name="Sanderfoot A.A."/>
            <person name="Spalding M.H."/>
            <person name="Kapitonov V.V."/>
            <person name="Ren Q."/>
            <person name="Ferris P."/>
            <person name="Lindquist E."/>
            <person name="Shapiro H."/>
            <person name="Lucas S.M."/>
            <person name="Grimwood J."/>
            <person name="Schmutz J."/>
            <person name="Cardol P."/>
            <person name="Cerutti H."/>
            <person name="Chanfreau G."/>
            <person name="Chen C.L."/>
            <person name="Cognat V."/>
            <person name="Croft M.T."/>
            <person name="Dent R."/>
            <person name="Dutcher S."/>
            <person name="Fernandez E."/>
            <person name="Fukuzawa H."/>
            <person name="Gonzalez-Ballester D."/>
            <person name="Gonzalez-Halphen D."/>
            <person name="Hallmann A."/>
            <person name="Hanikenne M."/>
            <person name="Hippler M."/>
            <person name="Inwood W."/>
            <person name="Jabbari K."/>
            <person name="Kalanon M."/>
            <person name="Kuras R."/>
            <person name="Lefebvre P.A."/>
            <person name="Lemaire S.D."/>
            <person name="Lobanov A.V."/>
            <person name="Lohr M."/>
            <person name="Manuell A."/>
            <person name="Meier I."/>
            <person name="Mets L."/>
            <person name="Mittag M."/>
            <person name="Mittelmeier T."/>
            <person name="Moroney J.V."/>
            <person name="Moseley J."/>
            <person name="Napoli C."/>
            <person name="Nedelcu A.M."/>
            <person name="Niyogi K."/>
            <person name="Novoselov S.V."/>
            <person name="Paulsen I.T."/>
            <person name="Pazour G."/>
            <person name="Purton S."/>
            <person name="Ral J.P."/>
            <person name="Riano-Pachon D.M."/>
            <person name="Riekhof W."/>
            <person name="Rymarquis L."/>
            <person name="Schroda M."/>
            <person name="Stern D."/>
            <person name="Umen J."/>
            <person name="Willows R."/>
            <person name="Wilson N."/>
            <person name="Zimmer S.L."/>
            <person name="Allmer J."/>
            <person name="Balk J."/>
            <person name="Bisova K."/>
            <person name="Chen C.J."/>
            <person name="Elias M."/>
            <person name="Gendler K."/>
            <person name="Hauser C."/>
            <person name="Lamb M.R."/>
            <person name="Ledford H."/>
            <person name="Long J.C."/>
            <person name="Minagawa J."/>
            <person name="Page M.D."/>
            <person name="Pan J."/>
            <person name="Pootakham W."/>
            <person name="Roje S."/>
            <person name="Rose A."/>
            <person name="Stahlberg E."/>
            <person name="Terauchi A.M."/>
            <person name="Yang P."/>
            <person name="Ball S."/>
            <person name="Bowler C."/>
            <person name="Dieckmann C.L."/>
            <person name="Gladyshev V.N."/>
            <person name="Green P."/>
            <person name="Jorgensen R."/>
            <person name="Mayfield S."/>
            <person name="Mueller-Roeber B."/>
            <person name="Rajamani S."/>
            <person name="Sayre R.T."/>
            <person name="Brokstein P."/>
            <person name="Dubchak I."/>
            <person name="Goodstein D."/>
            <person name="Hornick L."/>
            <person name="Huang Y.W."/>
            <person name="Jhaveri J."/>
            <person name="Luo Y."/>
            <person name="Martinez D."/>
            <person name="Ngau W.C."/>
            <person name="Otillar B."/>
            <person name="Poliakov A."/>
            <person name="Porter A."/>
            <person name="Szajkowski L."/>
            <person name="Werner G."/>
            <person name="Zhou K."/>
            <person name="Grigoriev I.V."/>
            <person name="Rokhsar D.S."/>
            <person name="Grossman A.R."/>
        </authorList>
    </citation>
    <scope>NUCLEOTIDE SEQUENCE [LARGE SCALE GENOMIC DNA]</scope>
    <source>
        <strain evidence="3">CC-503</strain>
    </source>
</reference>
<dbReference type="Gramene" id="PNW80726">
    <property type="protein sequence ID" value="PNW80726"/>
    <property type="gene ID" value="CHLRE_07g327317v5"/>
</dbReference>
<organism evidence="2 3">
    <name type="scientific">Chlamydomonas reinhardtii</name>
    <name type="common">Chlamydomonas smithii</name>
    <dbReference type="NCBI Taxonomy" id="3055"/>
    <lineage>
        <taxon>Eukaryota</taxon>
        <taxon>Viridiplantae</taxon>
        <taxon>Chlorophyta</taxon>
        <taxon>core chlorophytes</taxon>
        <taxon>Chlorophyceae</taxon>
        <taxon>CS clade</taxon>
        <taxon>Chlamydomonadales</taxon>
        <taxon>Chlamydomonadaceae</taxon>
        <taxon>Chlamydomonas</taxon>
    </lineage>
</organism>
<dbReference type="AlphaFoldDB" id="A0A2K3DJL8"/>
<protein>
    <submittedName>
        <fullName evidence="2">Uncharacterized protein</fullName>
    </submittedName>
</protein>